<organism evidence="2 3">
    <name type="scientific">Eubacterium maltosivorans</name>
    <dbReference type="NCBI Taxonomy" id="2041044"/>
    <lineage>
        <taxon>Bacteria</taxon>
        <taxon>Bacillati</taxon>
        <taxon>Bacillota</taxon>
        <taxon>Clostridia</taxon>
        <taxon>Eubacteriales</taxon>
        <taxon>Eubacteriaceae</taxon>
        <taxon>Eubacterium</taxon>
    </lineage>
</organism>
<dbReference type="InterPro" id="IPR010861">
    <property type="entry name" value="DUF1492"/>
</dbReference>
<dbReference type="Proteomes" id="UP000218387">
    <property type="component" value="Chromosome"/>
</dbReference>
<dbReference type="SUPFAM" id="SSF88659">
    <property type="entry name" value="Sigma3 and sigma4 domains of RNA polymerase sigma factors"/>
    <property type="match status" value="1"/>
</dbReference>
<dbReference type="InterPro" id="IPR013324">
    <property type="entry name" value="RNA_pol_sigma_r3/r4-like"/>
</dbReference>
<dbReference type="RefSeq" id="WP_096919577.1">
    <property type="nucleotide sequence ID" value="NZ_CP029487.1"/>
</dbReference>
<protein>
    <submittedName>
        <fullName evidence="2">DUF1492 domain-containing protein</fullName>
    </submittedName>
</protein>
<feature type="coiled-coil region" evidence="1">
    <location>
        <begin position="82"/>
        <end position="109"/>
    </location>
</feature>
<evidence type="ECO:0000313" key="3">
    <source>
        <dbReference type="Proteomes" id="UP000218387"/>
    </source>
</evidence>
<dbReference type="AlphaFoldDB" id="A0A4P9C7X0"/>
<accession>A0A4P9C7X0</accession>
<gene>
    <name evidence="2" type="ORF">CPZ25_005690</name>
</gene>
<sequence length="168" mass="20335">MTSEERQRKVRWLMRYRIAEKRIKRLEAEKERWRERATCTTTAPTYFKYIDKQEDKDKLTREQRRRNEMPPVIVRGGKHLTLEDIVAEMDALDRELQEAIYRATALRRDIGQAIDALSDDREQLVLYYKYVDGLYLEEICVRMGYSFRHIQRIHNDALKNIKMSYNVM</sequence>
<dbReference type="Gene3D" id="1.20.140.160">
    <property type="match status" value="1"/>
</dbReference>
<reference evidence="2 3" key="1">
    <citation type="submission" date="2018-05" db="EMBL/GenBank/DDBJ databases">
        <title>Genome comparison of Eubacterium sp.</title>
        <authorList>
            <person name="Feng Y."/>
            <person name="Sanchez-Andrea I."/>
            <person name="Stams A.J.M."/>
            <person name="De Vos W.M."/>
        </authorList>
    </citation>
    <scope>NUCLEOTIDE SEQUENCE [LARGE SCALE GENOMIC DNA]</scope>
    <source>
        <strain evidence="2 3">YI</strain>
    </source>
</reference>
<dbReference type="EMBL" id="CP029487">
    <property type="protein sequence ID" value="QCT70841.1"/>
    <property type="molecule type" value="Genomic_DNA"/>
</dbReference>
<evidence type="ECO:0000256" key="1">
    <source>
        <dbReference type="SAM" id="Coils"/>
    </source>
</evidence>
<evidence type="ECO:0000313" key="2">
    <source>
        <dbReference type="EMBL" id="QCT70841.1"/>
    </source>
</evidence>
<name>A0A4P9C7X0_EUBML</name>
<keyword evidence="3" id="KW-1185">Reference proteome</keyword>
<keyword evidence="1" id="KW-0175">Coiled coil</keyword>
<dbReference type="KEGG" id="emt:CPZ25_005690"/>
<dbReference type="Pfam" id="PF07374">
    <property type="entry name" value="DUF1492"/>
    <property type="match status" value="1"/>
</dbReference>
<feature type="coiled-coil region" evidence="1">
    <location>
        <begin position="9"/>
        <end position="43"/>
    </location>
</feature>
<proteinExistence type="predicted"/>